<organism evidence="3 4">
    <name type="scientific">Flaviaesturariibacter amylovorans</name>
    <dbReference type="NCBI Taxonomy" id="1084520"/>
    <lineage>
        <taxon>Bacteria</taxon>
        <taxon>Pseudomonadati</taxon>
        <taxon>Bacteroidota</taxon>
        <taxon>Chitinophagia</taxon>
        <taxon>Chitinophagales</taxon>
        <taxon>Chitinophagaceae</taxon>
        <taxon>Flaviaestuariibacter</taxon>
    </lineage>
</organism>
<dbReference type="PANTHER" id="PTHR43102:SF2">
    <property type="entry name" value="GAF DOMAIN-CONTAINING PROTEIN"/>
    <property type="match status" value="1"/>
</dbReference>
<comment type="caution">
    <text evidence="3">The sequence shown here is derived from an EMBL/GenBank/DDBJ whole genome shotgun (WGS) entry which is preliminary data.</text>
</comment>
<dbReference type="PANTHER" id="PTHR43102">
    <property type="entry name" value="SLR1143 PROTEIN"/>
    <property type="match status" value="1"/>
</dbReference>
<evidence type="ECO:0000313" key="4">
    <source>
        <dbReference type="Proteomes" id="UP001501725"/>
    </source>
</evidence>
<name>A0ABP8HD79_9BACT</name>
<evidence type="ECO:0000256" key="1">
    <source>
        <dbReference type="SAM" id="Coils"/>
    </source>
</evidence>
<reference evidence="4" key="1">
    <citation type="journal article" date="2019" name="Int. J. Syst. Evol. Microbiol.">
        <title>The Global Catalogue of Microorganisms (GCM) 10K type strain sequencing project: providing services to taxonomists for standard genome sequencing and annotation.</title>
        <authorList>
            <consortium name="The Broad Institute Genomics Platform"/>
            <consortium name="The Broad Institute Genome Sequencing Center for Infectious Disease"/>
            <person name="Wu L."/>
            <person name="Ma J."/>
        </authorList>
    </citation>
    <scope>NUCLEOTIDE SEQUENCE [LARGE SCALE GENOMIC DNA]</scope>
    <source>
        <strain evidence="4">JCM 17919</strain>
    </source>
</reference>
<keyword evidence="4" id="KW-1185">Reference proteome</keyword>
<evidence type="ECO:0000259" key="2">
    <source>
        <dbReference type="SMART" id="SM00065"/>
    </source>
</evidence>
<sequence length="406" mass="44880">MTVSPKEQERIDALRRLDLLDSGAEAEFNDLVTLASDLCRAPISLLTLIDEDRQWFKAAVGMDLTETERSVAFCDKALLQDDIFVVADAASDARFAANPYVTGEPNIRFYAGALIHSPDGHKLGTLCIIDTQPRELSWKEASILGKLARQATNLIQLREQRRQTERLTRQVALLESEARTRSGHWSRLAHLSHLQNENLASFFDNGMDALVSGRFTKKELMEIGARAREHRAQVSRFNEALSFLDAVRSGRTGPAEPVRIPALMGELFEELAPLVRASGNQVSPFIPADLTLHEDPALVRFILCTLLGALLGAASRTPISFAAQPRNGGVEFLVNLPEQNLVDALQRFLPDTLTLGLEHLSGKPFPVELALVKDLIFARGGHKEVRRLGNRGTTIEVFLPSAQQHS</sequence>
<dbReference type="InterPro" id="IPR029016">
    <property type="entry name" value="GAF-like_dom_sf"/>
</dbReference>
<dbReference type="Gene3D" id="3.30.450.40">
    <property type="match status" value="1"/>
</dbReference>
<gene>
    <name evidence="3" type="ORF">GCM10023184_33650</name>
</gene>
<feature type="coiled-coil region" evidence="1">
    <location>
        <begin position="147"/>
        <end position="177"/>
    </location>
</feature>
<dbReference type="Pfam" id="PF01590">
    <property type="entry name" value="GAF"/>
    <property type="match status" value="1"/>
</dbReference>
<dbReference type="InterPro" id="IPR003018">
    <property type="entry name" value="GAF"/>
</dbReference>
<dbReference type="RefSeq" id="WP_345256948.1">
    <property type="nucleotide sequence ID" value="NZ_BAABGY010000009.1"/>
</dbReference>
<evidence type="ECO:0000313" key="3">
    <source>
        <dbReference type="EMBL" id="GAA4337664.1"/>
    </source>
</evidence>
<dbReference type="EMBL" id="BAABGY010000009">
    <property type="protein sequence ID" value="GAA4337664.1"/>
    <property type="molecule type" value="Genomic_DNA"/>
</dbReference>
<dbReference type="SMART" id="SM00065">
    <property type="entry name" value="GAF"/>
    <property type="match status" value="1"/>
</dbReference>
<accession>A0ABP8HD79</accession>
<proteinExistence type="predicted"/>
<keyword evidence="1" id="KW-0175">Coiled coil</keyword>
<protein>
    <recommendedName>
        <fullName evidence="2">GAF domain-containing protein</fullName>
    </recommendedName>
</protein>
<dbReference type="Proteomes" id="UP001501725">
    <property type="component" value="Unassembled WGS sequence"/>
</dbReference>
<dbReference type="SUPFAM" id="SSF55781">
    <property type="entry name" value="GAF domain-like"/>
    <property type="match status" value="1"/>
</dbReference>
<feature type="domain" description="GAF" evidence="2">
    <location>
        <begin position="23"/>
        <end position="165"/>
    </location>
</feature>